<proteinExistence type="predicted"/>
<comment type="caution">
    <text evidence="1">The sequence shown here is derived from an EMBL/GenBank/DDBJ whole genome shotgun (WGS) entry which is preliminary data.</text>
</comment>
<dbReference type="EMBL" id="JAAIUW010000009">
    <property type="protein sequence ID" value="KAF7815209.1"/>
    <property type="molecule type" value="Genomic_DNA"/>
</dbReference>
<evidence type="ECO:0000313" key="2">
    <source>
        <dbReference type="Proteomes" id="UP000634136"/>
    </source>
</evidence>
<name>A0A834WFH6_9FABA</name>
<accession>A0A834WFH6</accession>
<sequence>MKERKKKGHRHICLPRCEIDAPSPSSLMMDDGGDNVMLVRN</sequence>
<evidence type="ECO:0000313" key="1">
    <source>
        <dbReference type="EMBL" id="KAF7815209.1"/>
    </source>
</evidence>
<organism evidence="1 2">
    <name type="scientific">Senna tora</name>
    <dbReference type="NCBI Taxonomy" id="362788"/>
    <lineage>
        <taxon>Eukaryota</taxon>
        <taxon>Viridiplantae</taxon>
        <taxon>Streptophyta</taxon>
        <taxon>Embryophyta</taxon>
        <taxon>Tracheophyta</taxon>
        <taxon>Spermatophyta</taxon>
        <taxon>Magnoliopsida</taxon>
        <taxon>eudicotyledons</taxon>
        <taxon>Gunneridae</taxon>
        <taxon>Pentapetalae</taxon>
        <taxon>rosids</taxon>
        <taxon>fabids</taxon>
        <taxon>Fabales</taxon>
        <taxon>Fabaceae</taxon>
        <taxon>Caesalpinioideae</taxon>
        <taxon>Cassia clade</taxon>
        <taxon>Senna</taxon>
    </lineage>
</organism>
<reference evidence="1" key="1">
    <citation type="submission" date="2020-09" db="EMBL/GenBank/DDBJ databases">
        <title>Genome-Enabled Discovery of Anthraquinone Biosynthesis in Senna tora.</title>
        <authorList>
            <person name="Kang S.-H."/>
            <person name="Pandey R.P."/>
            <person name="Lee C.-M."/>
            <person name="Sim J.-S."/>
            <person name="Jeong J.-T."/>
            <person name="Choi B.-S."/>
            <person name="Jung M."/>
            <person name="Ginzburg D."/>
            <person name="Zhao K."/>
            <person name="Won S.Y."/>
            <person name="Oh T.-J."/>
            <person name="Yu Y."/>
            <person name="Kim N.-H."/>
            <person name="Lee O.R."/>
            <person name="Lee T.-H."/>
            <person name="Bashyal P."/>
            <person name="Kim T.-S."/>
            <person name="Lee W.-H."/>
            <person name="Kawkins C."/>
            <person name="Kim C.-K."/>
            <person name="Kim J.S."/>
            <person name="Ahn B.O."/>
            <person name="Rhee S.Y."/>
            <person name="Sohng J.K."/>
        </authorList>
    </citation>
    <scope>NUCLEOTIDE SEQUENCE</scope>
    <source>
        <tissue evidence="1">Leaf</tissue>
    </source>
</reference>
<gene>
    <name evidence="1" type="ORF">G2W53_029178</name>
</gene>
<protein>
    <submittedName>
        <fullName evidence="1">Uncharacterized protein</fullName>
    </submittedName>
</protein>
<dbReference type="Proteomes" id="UP000634136">
    <property type="component" value="Unassembled WGS sequence"/>
</dbReference>
<dbReference type="AlphaFoldDB" id="A0A834WFH6"/>
<keyword evidence="2" id="KW-1185">Reference proteome</keyword>